<evidence type="ECO:0000313" key="4">
    <source>
        <dbReference type="Proteomes" id="UP000095094"/>
    </source>
</evidence>
<comment type="caution">
    <text evidence="3">The sequence shown here is derived from an EMBL/GenBank/DDBJ whole genome shotgun (WGS) entry which is preliminary data.</text>
</comment>
<keyword evidence="4" id="KW-1185">Reference proteome</keyword>
<dbReference type="Pfam" id="PF13731">
    <property type="entry name" value="WxL"/>
    <property type="match status" value="1"/>
</dbReference>
<dbReference type="InterPro" id="IPR027994">
    <property type="entry name" value="WxL_dom"/>
</dbReference>
<gene>
    <name evidence="3" type="ORF">BCR25_15655</name>
</gene>
<name>A0A1E5H0W8_9ENTE</name>
<accession>A0A1E5H0W8</accession>
<feature type="domain" description="WxL" evidence="2">
    <location>
        <begin position="30"/>
        <end position="261"/>
    </location>
</feature>
<organism evidence="3 4">
    <name type="scientific">Enterococcus termitis</name>
    <dbReference type="NCBI Taxonomy" id="332950"/>
    <lineage>
        <taxon>Bacteria</taxon>
        <taxon>Bacillati</taxon>
        <taxon>Bacillota</taxon>
        <taxon>Bacilli</taxon>
        <taxon>Lactobacillales</taxon>
        <taxon>Enterococcaceae</taxon>
        <taxon>Enterococcus</taxon>
    </lineage>
</organism>
<evidence type="ECO:0000256" key="1">
    <source>
        <dbReference type="SAM" id="SignalP"/>
    </source>
</evidence>
<evidence type="ECO:0000313" key="3">
    <source>
        <dbReference type="EMBL" id="OEG18637.1"/>
    </source>
</evidence>
<keyword evidence="1" id="KW-0732">Signal</keyword>
<dbReference type="RefSeq" id="WP_069662486.1">
    <property type="nucleotide sequence ID" value="NZ_JBHUJJ010000002.1"/>
</dbReference>
<dbReference type="OrthoDB" id="2339326at2"/>
<proteinExistence type="predicted"/>
<protein>
    <recommendedName>
        <fullName evidence="2">WxL domain-containing protein</fullName>
    </recommendedName>
</protein>
<dbReference type="AlphaFoldDB" id="A0A1E5H0W8"/>
<dbReference type="Proteomes" id="UP000095094">
    <property type="component" value="Unassembled WGS sequence"/>
</dbReference>
<dbReference type="PROSITE" id="PS51257">
    <property type="entry name" value="PROKAR_LIPOPROTEIN"/>
    <property type="match status" value="1"/>
</dbReference>
<feature type="signal peptide" evidence="1">
    <location>
        <begin position="1"/>
        <end position="24"/>
    </location>
</feature>
<evidence type="ECO:0000259" key="2">
    <source>
        <dbReference type="Pfam" id="PF13731"/>
    </source>
</evidence>
<dbReference type="EMBL" id="MIJY01000005">
    <property type="protein sequence ID" value="OEG18637.1"/>
    <property type="molecule type" value="Genomic_DNA"/>
</dbReference>
<feature type="chain" id="PRO_5009178008" description="WxL domain-containing protein" evidence="1">
    <location>
        <begin position="25"/>
        <end position="261"/>
    </location>
</feature>
<reference evidence="4" key="1">
    <citation type="submission" date="2016-09" db="EMBL/GenBank/DDBJ databases">
        <authorList>
            <person name="Gulvik C.A."/>
        </authorList>
    </citation>
    <scope>NUCLEOTIDE SEQUENCE [LARGE SCALE GENOMIC DNA]</scope>
    <source>
        <strain evidence="4">LMG 8895</strain>
    </source>
</reference>
<sequence>MKRLVLGFVFVGLVSCTVANSVYADDSSVQKGKVEFKVKDVQDIVDPEFPDRSVNPGPGPATEGPLRIDFISKFDFFENKISNKNETYYGNAQLFLDDTSARGNFIQITDNRETGSGWLLQVRQEHQLKEETKNIELDGAMVSLDYSWTNSWNNKSNSPTVSKDVIEIKNIGEVYNLASASKGAGEGTWLINFGASNQNEAGVEDTLSKRVDKNGKPIVDSTFNDKEVHQNRGLKLFVPGGTKKSPGSYQTTFTWILSELP</sequence>